<dbReference type="InterPro" id="IPR011761">
    <property type="entry name" value="ATP-grasp"/>
</dbReference>
<dbReference type="AlphaFoldDB" id="A0A1Z1W4V2"/>
<dbReference type="GO" id="GO:0009252">
    <property type="term" value="P:peptidoglycan biosynthetic process"/>
    <property type="evidence" value="ECO:0007669"/>
    <property type="project" value="UniProtKB-KW"/>
</dbReference>
<evidence type="ECO:0000256" key="9">
    <source>
        <dbReference type="ARBA" id="ARBA00023316"/>
    </source>
</evidence>
<feature type="domain" description="ATP-grasp" evidence="12">
    <location>
        <begin position="136"/>
        <end position="335"/>
    </location>
</feature>
<dbReference type="GO" id="GO:0046872">
    <property type="term" value="F:metal ion binding"/>
    <property type="evidence" value="ECO:0007669"/>
    <property type="project" value="InterPro"/>
</dbReference>
<organism evidence="13 14">
    <name type="scientific">Streptomyces alboflavus</name>
    <dbReference type="NCBI Taxonomy" id="67267"/>
    <lineage>
        <taxon>Bacteria</taxon>
        <taxon>Bacillati</taxon>
        <taxon>Actinomycetota</taxon>
        <taxon>Actinomycetes</taxon>
        <taxon>Kitasatosporales</taxon>
        <taxon>Streptomycetaceae</taxon>
        <taxon>Streptomyces</taxon>
    </lineage>
</organism>
<dbReference type="STRING" id="67267.GCA_000716675_01024"/>
<evidence type="ECO:0000256" key="8">
    <source>
        <dbReference type="ARBA" id="ARBA00022984"/>
    </source>
</evidence>
<dbReference type="Gene3D" id="3.40.50.20">
    <property type="match status" value="1"/>
</dbReference>
<keyword evidence="5 10" id="KW-0547">Nucleotide-binding</keyword>
<comment type="similarity">
    <text evidence="2">Belongs to the D-alanine--D-alanine ligase family.</text>
</comment>
<name>A0A1Z1W4V2_9ACTN</name>
<evidence type="ECO:0000256" key="10">
    <source>
        <dbReference type="PROSITE-ProRule" id="PRU00409"/>
    </source>
</evidence>
<dbReference type="GO" id="GO:0071555">
    <property type="term" value="P:cell wall organization"/>
    <property type="evidence" value="ECO:0007669"/>
    <property type="project" value="UniProtKB-KW"/>
</dbReference>
<sequence length="346" mass="37516">MLCGAESLERYVSLESGLSVARALTELGHEVEVIDPAAPHPVLAGPTRDSDALPRFTSPGHLPDRDEAEDRRRMFTALTRGPVRDALHAADLVFLALHGGWGGDGHVQSLLEMAGLPFTGAGSAQCSLAWDKRRTLQLLPHAGVRVGPWTAHRTDDGHLPPESVALLKEGPVVVKSAAGTAHEMLHLVCVEDELSRVLHGTPAGEEVVLTPYLPGREFSVGVLGRRVLPAVEYMFDGPFLDYRAKYAEGGASHTCPAQIPPRLEQHLREQALRAHRAVGLGDGDYSRSDFRCDRRGEPHCLEVNACPGLRTVSALAHSAKGAGIPYADLVDQIVRLRRHRVDHSEH</sequence>
<accession>A0A1Z1W4V2</accession>
<keyword evidence="3" id="KW-0963">Cytoplasm</keyword>
<dbReference type="Gene3D" id="3.30.1490.20">
    <property type="entry name" value="ATP-grasp fold, A domain"/>
    <property type="match status" value="1"/>
</dbReference>
<dbReference type="GO" id="GO:0005524">
    <property type="term" value="F:ATP binding"/>
    <property type="evidence" value="ECO:0007669"/>
    <property type="project" value="UniProtKB-UniRule"/>
</dbReference>
<evidence type="ECO:0000256" key="2">
    <source>
        <dbReference type="ARBA" id="ARBA00010871"/>
    </source>
</evidence>
<evidence type="ECO:0000256" key="11">
    <source>
        <dbReference type="SAM" id="MobiDB-lite"/>
    </source>
</evidence>
<keyword evidence="9" id="KW-0961">Cell wall biogenesis/degradation</keyword>
<feature type="region of interest" description="Disordered" evidence="11">
    <location>
        <begin position="38"/>
        <end position="69"/>
    </location>
</feature>
<proteinExistence type="inferred from homology"/>
<dbReference type="SUPFAM" id="SSF52440">
    <property type="entry name" value="PreATP-grasp domain"/>
    <property type="match status" value="1"/>
</dbReference>
<keyword evidence="4" id="KW-0436">Ligase</keyword>
<dbReference type="GO" id="GO:0008716">
    <property type="term" value="F:D-alanine-D-alanine ligase activity"/>
    <property type="evidence" value="ECO:0007669"/>
    <property type="project" value="InterPro"/>
</dbReference>
<dbReference type="GO" id="GO:0008360">
    <property type="term" value="P:regulation of cell shape"/>
    <property type="evidence" value="ECO:0007669"/>
    <property type="project" value="UniProtKB-KW"/>
</dbReference>
<dbReference type="PROSITE" id="PS00844">
    <property type="entry name" value="DALA_DALA_LIGASE_2"/>
    <property type="match status" value="1"/>
</dbReference>
<evidence type="ECO:0000256" key="3">
    <source>
        <dbReference type="ARBA" id="ARBA00022490"/>
    </source>
</evidence>
<evidence type="ECO:0000313" key="13">
    <source>
        <dbReference type="EMBL" id="ARX81458.1"/>
    </source>
</evidence>
<dbReference type="InterPro" id="IPR013815">
    <property type="entry name" value="ATP_grasp_subdomain_1"/>
</dbReference>
<protein>
    <recommendedName>
        <fullName evidence="12">ATP-grasp domain-containing protein</fullName>
    </recommendedName>
</protein>
<dbReference type="Gene3D" id="3.30.470.20">
    <property type="entry name" value="ATP-grasp fold, B domain"/>
    <property type="match status" value="1"/>
</dbReference>
<dbReference type="PANTHER" id="PTHR23132:SF23">
    <property type="entry name" value="D-ALANINE--D-ALANINE LIGASE B"/>
    <property type="match status" value="1"/>
</dbReference>
<dbReference type="GO" id="GO:0005737">
    <property type="term" value="C:cytoplasm"/>
    <property type="evidence" value="ECO:0007669"/>
    <property type="project" value="UniProtKB-SubCell"/>
</dbReference>
<comment type="subcellular location">
    <subcellularLocation>
        <location evidence="1">Cytoplasm</location>
    </subcellularLocation>
</comment>
<reference evidence="13 14" key="1">
    <citation type="submission" date="2017-05" db="EMBL/GenBank/DDBJ databases">
        <title>Streptomyces alboflavus Genome sequencing and assembly.</title>
        <authorList>
            <person name="Wang Y."/>
            <person name="Du B."/>
            <person name="Ding Y."/>
            <person name="Liu H."/>
            <person name="Hou Q."/>
            <person name="Liu K."/>
            <person name="Wang C."/>
            <person name="Yao L."/>
        </authorList>
    </citation>
    <scope>NUCLEOTIDE SEQUENCE [LARGE SCALE GENOMIC DNA]</scope>
    <source>
        <strain evidence="13 14">MDJK44</strain>
    </source>
</reference>
<dbReference type="EMBL" id="CP021748">
    <property type="protein sequence ID" value="ARX81458.1"/>
    <property type="molecule type" value="Genomic_DNA"/>
</dbReference>
<keyword evidence="14" id="KW-1185">Reference proteome</keyword>
<gene>
    <name evidence="13" type="ORF">SMD44_00856</name>
</gene>
<evidence type="ECO:0000256" key="1">
    <source>
        <dbReference type="ARBA" id="ARBA00004496"/>
    </source>
</evidence>
<keyword evidence="6 10" id="KW-0067">ATP-binding</keyword>
<evidence type="ECO:0000313" key="14">
    <source>
        <dbReference type="Proteomes" id="UP000195880"/>
    </source>
</evidence>
<dbReference type="Pfam" id="PF01820">
    <property type="entry name" value="Dala_Dala_lig_N"/>
    <property type="match status" value="1"/>
</dbReference>
<dbReference type="Pfam" id="PF07478">
    <property type="entry name" value="Dala_Dala_lig_C"/>
    <property type="match status" value="1"/>
</dbReference>
<evidence type="ECO:0000256" key="5">
    <source>
        <dbReference type="ARBA" id="ARBA00022741"/>
    </source>
</evidence>
<keyword evidence="7" id="KW-0133">Cell shape</keyword>
<dbReference type="PROSITE" id="PS50975">
    <property type="entry name" value="ATP_GRASP"/>
    <property type="match status" value="1"/>
</dbReference>
<evidence type="ECO:0000256" key="7">
    <source>
        <dbReference type="ARBA" id="ARBA00022960"/>
    </source>
</evidence>
<dbReference type="InterPro" id="IPR016185">
    <property type="entry name" value="PreATP-grasp_dom_sf"/>
</dbReference>
<dbReference type="eggNOG" id="COG1181">
    <property type="taxonomic scope" value="Bacteria"/>
</dbReference>
<keyword evidence="8" id="KW-0573">Peptidoglycan synthesis</keyword>
<evidence type="ECO:0000256" key="4">
    <source>
        <dbReference type="ARBA" id="ARBA00022598"/>
    </source>
</evidence>
<dbReference type="InterPro" id="IPR011095">
    <property type="entry name" value="Dala_Dala_lig_C"/>
</dbReference>
<dbReference type="PANTHER" id="PTHR23132">
    <property type="entry name" value="D-ALANINE--D-ALANINE LIGASE"/>
    <property type="match status" value="1"/>
</dbReference>
<dbReference type="KEGG" id="salf:SMD44_00856"/>
<dbReference type="SUPFAM" id="SSF56059">
    <property type="entry name" value="Glutathione synthetase ATP-binding domain-like"/>
    <property type="match status" value="1"/>
</dbReference>
<dbReference type="InterPro" id="IPR011127">
    <property type="entry name" value="Dala_Dala_lig_N"/>
</dbReference>
<dbReference type="InterPro" id="IPR000291">
    <property type="entry name" value="D-Ala_lig_Van_CS"/>
</dbReference>
<dbReference type="Proteomes" id="UP000195880">
    <property type="component" value="Chromosome"/>
</dbReference>
<evidence type="ECO:0000256" key="6">
    <source>
        <dbReference type="ARBA" id="ARBA00022840"/>
    </source>
</evidence>
<evidence type="ECO:0000259" key="12">
    <source>
        <dbReference type="PROSITE" id="PS50975"/>
    </source>
</evidence>